<evidence type="ECO:0000313" key="3">
    <source>
        <dbReference type="Proteomes" id="UP000265520"/>
    </source>
</evidence>
<reference evidence="2 3" key="1">
    <citation type="journal article" date="2018" name="Front. Plant Sci.">
        <title>Red Clover (Trifolium pratense) and Zigzag Clover (T. medium) - A Picture of Genomic Similarities and Differences.</title>
        <authorList>
            <person name="Dluhosova J."/>
            <person name="Istvanek J."/>
            <person name="Nedelnik J."/>
            <person name="Repkova J."/>
        </authorList>
    </citation>
    <scope>NUCLEOTIDE SEQUENCE [LARGE SCALE GENOMIC DNA]</scope>
    <source>
        <strain evidence="3">cv. 10/8</strain>
        <tissue evidence="2">Leaf</tissue>
    </source>
</reference>
<evidence type="ECO:0008006" key="4">
    <source>
        <dbReference type="Google" id="ProtNLM"/>
    </source>
</evidence>
<dbReference type="Proteomes" id="UP000265520">
    <property type="component" value="Unassembled WGS sequence"/>
</dbReference>
<feature type="compositionally biased region" description="Acidic residues" evidence="1">
    <location>
        <begin position="68"/>
        <end position="84"/>
    </location>
</feature>
<feature type="region of interest" description="Disordered" evidence="1">
    <location>
        <begin position="59"/>
        <end position="91"/>
    </location>
</feature>
<organism evidence="2 3">
    <name type="scientific">Trifolium medium</name>
    <dbReference type="NCBI Taxonomy" id="97028"/>
    <lineage>
        <taxon>Eukaryota</taxon>
        <taxon>Viridiplantae</taxon>
        <taxon>Streptophyta</taxon>
        <taxon>Embryophyta</taxon>
        <taxon>Tracheophyta</taxon>
        <taxon>Spermatophyta</taxon>
        <taxon>Magnoliopsida</taxon>
        <taxon>eudicotyledons</taxon>
        <taxon>Gunneridae</taxon>
        <taxon>Pentapetalae</taxon>
        <taxon>rosids</taxon>
        <taxon>fabids</taxon>
        <taxon>Fabales</taxon>
        <taxon>Fabaceae</taxon>
        <taxon>Papilionoideae</taxon>
        <taxon>50 kb inversion clade</taxon>
        <taxon>NPAAA clade</taxon>
        <taxon>Hologalegina</taxon>
        <taxon>IRL clade</taxon>
        <taxon>Trifolieae</taxon>
        <taxon>Trifolium</taxon>
    </lineage>
</organism>
<proteinExistence type="predicted"/>
<sequence>PDIVGPSNAAADTPMTRKEMITIMEATCKEMDEKKLQYERMIHALTLEEAAAEAASACIDETISDGAGNEEEEADSEAGEEENDSSGSASV</sequence>
<name>A0A392Q2D4_9FABA</name>
<dbReference type="AlphaFoldDB" id="A0A392Q2D4"/>
<dbReference type="EMBL" id="LXQA010107419">
    <property type="protein sequence ID" value="MCI17880.1"/>
    <property type="molecule type" value="Genomic_DNA"/>
</dbReference>
<accession>A0A392Q2D4</accession>
<protein>
    <recommendedName>
        <fullName evidence="4">Envelope-like protein</fullName>
    </recommendedName>
</protein>
<evidence type="ECO:0000313" key="2">
    <source>
        <dbReference type="EMBL" id="MCI17880.1"/>
    </source>
</evidence>
<feature type="non-terminal residue" evidence="2">
    <location>
        <position position="1"/>
    </location>
</feature>
<evidence type="ECO:0000256" key="1">
    <source>
        <dbReference type="SAM" id="MobiDB-lite"/>
    </source>
</evidence>
<keyword evidence="3" id="KW-1185">Reference proteome</keyword>
<comment type="caution">
    <text evidence="2">The sequence shown here is derived from an EMBL/GenBank/DDBJ whole genome shotgun (WGS) entry which is preliminary data.</text>
</comment>